<dbReference type="PANTHER" id="PTHR10724">
    <property type="entry name" value="30S RIBOSOMAL PROTEIN S1"/>
    <property type="match status" value="1"/>
</dbReference>
<feature type="region of interest" description="Disordered" evidence="2">
    <location>
        <begin position="160"/>
        <end position="199"/>
    </location>
</feature>
<dbReference type="KEGG" id="ccp:CHC_T00001823001"/>
<evidence type="ECO:0000259" key="3">
    <source>
        <dbReference type="PROSITE" id="PS50126"/>
    </source>
</evidence>
<dbReference type="EMBL" id="HG001628">
    <property type="protein sequence ID" value="CDF32975.1"/>
    <property type="molecule type" value="Genomic_DNA"/>
</dbReference>
<dbReference type="RefSeq" id="XP_005712778.1">
    <property type="nucleotide sequence ID" value="XM_005712721.1"/>
</dbReference>
<proteinExistence type="predicted"/>
<evidence type="ECO:0000256" key="2">
    <source>
        <dbReference type="SAM" id="MobiDB-lite"/>
    </source>
</evidence>
<dbReference type="SMART" id="SM00316">
    <property type="entry name" value="S1"/>
    <property type="match status" value="1"/>
</dbReference>
<dbReference type="GO" id="GO:0003735">
    <property type="term" value="F:structural constituent of ribosome"/>
    <property type="evidence" value="ECO:0007669"/>
    <property type="project" value="TreeGrafter"/>
</dbReference>
<dbReference type="PROSITE" id="PS50126">
    <property type="entry name" value="S1"/>
    <property type="match status" value="1"/>
</dbReference>
<name>R7Q6B0_CHOCR</name>
<keyword evidence="5" id="KW-1185">Reference proteome</keyword>
<dbReference type="PANTHER" id="PTHR10724:SF10">
    <property type="entry name" value="S1 RNA-BINDING DOMAIN-CONTAINING PROTEIN 1"/>
    <property type="match status" value="1"/>
</dbReference>
<dbReference type="PhylomeDB" id="R7Q6B0"/>
<gene>
    <name evidence="4" type="ORF">CHC_T00001823001</name>
</gene>
<sequence length="199" mass="21438">MRPDSLRMQSISFVVPSTPASSTHARSRLIGTGIGRMPPRRGPVPRAVGRTRAAVGMTPSAQLNPGDEVEGRVTRLVRYGAFVDLGANGSGLVHISEVTDSFVSDISAHLKEGDVVLVRVLSVDANNGRIALSMRQSTAAIPSGYDRVIELGGDWGHPWNDDGQAQYADLGPRTKGPEAWEPDPDLFRKWDTPKDNDNA</sequence>
<evidence type="ECO:0000313" key="5">
    <source>
        <dbReference type="Proteomes" id="UP000012073"/>
    </source>
</evidence>
<dbReference type="Pfam" id="PF00575">
    <property type="entry name" value="S1"/>
    <property type="match status" value="1"/>
</dbReference>
<dbReference type="AlphaFoldDB" id="R7Q6B0"/>
<dbReference type="OrthoDB" id="412781at2759"/>
<comment type="function">
    <text evidence="1">Associates with the EF-Tu.GDP complex and induces the exchange of GDP to GTP. It remains bound to the aminoacyl-tRNA.EF-Tu.GTP complex up to the GTP hydrolysis stage on the ribosome.</text>
</comment>
<reference evidence="5" key="1">
    <citation type="journal article" date="2013" name="Proc. Natl. Acad. Sci. U.S.A.">
        <title>Genome structure and metabolic features in the red seaweed Chondrus crispus shed light on evolution of the Archaeplastida.</title>
        <authorList>
            <person name="Collen J."/>
            <person name="Porcel B."/>
            <person name="Carre W."/>
            <person name="Ball S.G."/>
            <person name="Chaparro C."/>
            <person name="Tonon T."/>
            <person name="Barbeyron T."/>
            <person name="Michel G."/>
            <person name="Noel B."/>
            <person name="Valentin K."/>
            <person name="Elias M."/>
            <person name="Artiguenave F."/>
            <person name="Arun A."/>
            <person name="Aury J.M."/>
            <person name="Barbosa-Neto J.F."/>
            <person name="Bothwell J.H."/>
            <person name="Bouget F.Y."/>
            <person name="Brillet L."/>
            <person name="Cabello-Hurtado F."/>
            <person name="Capella-Gutierrez S."/>
            <person name="Charrier B."/>
            <person name="Cladiere L."/>
            <person name="Cock J.M."/>
            <person name="Coelho S.M."/>
            <person name="Colleoni C."/>
            <person name="Czjzek M."/>
            <person name="Da Silva C."/>
            <person name="Delage L."/>
            <person name="Denoeud F."/>
            <person name="Deschamps P."/>
            <person name="Dittami S.M."/>
            <person name="Gabaldon T."/>
            <person name="Gachon C.M."/>
            <person name="Groisillier A."/>
            <person name="Herve C."/>
            <person name="Jabbari K."/>
            <person name="Katinka M."/>
            <person name="Kloareg B."/>
            <person name="Kowalczyk N."/>
            <person name="Labadie K."/>
            <person name="Leblanc C."/>
            <person name="Lopez P.J."/>
            <person name="McLachlan D.H."/>
            <person name="Meslet-Cladiere L."/>
            <person name="Moustafa A."/>
            <person name="Nehr Z."/>
            <person name="Nyvall Collen P."/>
            <person name="Panaud O."/>
            <person name="Partensky F."/>
            <person name="Poulain J."/>
            <person name="Rensing S.A."/>
            <person name="Rousvoal S."/>
            <person name="Samson G."/>
            <person name="Symeonidi A."/>
            <person name="Weissenbach J."/>
            <person name="Zambounis A."/>
            <person name="Wincker P."/>
            <person name="Boyen C."/>
        </authorList>
    </citation>
    <scope>NUCLEOTIDE SEQUENCE [LARGE SCALE GENOMIC DNA]</scope>
    <source>
        <strain evidence="5">cv. Stackhouse</strain>
    </source>
</reference>
<dbReference type="InterPro" id="IPR012340">
    <property type="entry name" value="NA-bd_OB-fold"/>
</dbReference>
<organism evidence="4 5">
    <name type="scientific">Chondrus crispus</name>
    <name type="common">Carrageen Irish moss</name>
    <name type="synonym">Polymorpha crispa</name>
    <dbReference type="NCBI Taxonomy" id="2769"/>
    <lineage>
        <taxon>Eukaryota</taxon>
        <taxon>Rhodophyta</taxon>
        <taxon>Florideophyceae</taxon>
        <taxon>Rhodymeniophycidae</taxon>
        <taxon>Gigartinales</taxon>
        <taxon>Gigartinaceae</taxon>
        <taxon>Chondrus</taxon>
    </lineage>
</organism>
<dbReference type="Proteomes" id="UP000012073">
    <property type="component" value="Unassembled WGS sequence"/>
</dbReference>
<dbReference type="GO" id="GO:0005737">
    <property type="term" value="C:cytoplasm"/>
    <property type="evidence" value="ECO:0007669"/>
    <property type="project" value="UniProtKB-ARBA"/>
</dbReference>
<dbReference type="FunFam" id="2.40.50.140:FF:000051">
    <property type="entry name" value="RNA-binding transcriptional accessory protein"/>
    <property type="match status" value="1"/>
</dbReference>
<dbReference type="Gramene" id="CDF32975">
    <property type="protein sequence ID" value="CDF32975"/>
    <property type="gene ID" value="CHC_T00001823001"/>
</dbReference>
<accession>R7Q6B0</accession>
<dbReference type="GO" id="GO:0003729">
    <property type="term" value="F:mRNA binding"/>
    <property type="evidence" value="ECO:0007669"/>
    <property type="project" value="UniProtKB-ARBA"/>
</dbReference>
<feature type="domain" description="S1 motif" evidence="3">
    <location>
        <begin position="66"/>
        <end position="135"/>
    </location>
</feature>
<dbReference type="STRING" id="2769.R7Q6B0"/>
<dbReference type="GeneID" id="17320509"/>
<dbReference type="Gene3D" id="2.40.50.140">
    <property type="entry name" value="Nucleic acid-binding proteins"/>
    <property type="match status" value="1"/>
</dbReference>
<dbReference type="GO" id="GO:0006412">
    <property type="term" value="P:translation"/>
    <property type="evidence" value="ECO:0007669"/>
    <property type="project" value="TreeGrafter"/>
</dbReference>
<evidence type="ECO:0000256" key="1">
    <source>
        <dbReference type="ARBA" id="ARBA00025453"/>
    </source>
</evidence>
<evidence type="ECO:0000313" key="4">
    <source>
        <dbReference type="EMBL" id="CDF32975.1"/>
    </source>
</evidence>
<protein>
    <recommendedName>
        <fullName evidence="3">S1 motif domain-containing protein</fullName>
    </recommendedName>
</protein>
<dbReference type="InterPro" id="IPR003029">
    <property type="entry name" value="S1_domain"/>
</dbReference>
<dbReference type="InterPro" id="IPR050437">
    <property type="entry name" value="Ribos_protein_bS1-like"/>
</dbReference>
<feature type="compositionally biased region" description="Basic and acidic residues" evidence="2">
    <location>
        <begin position="185"/>
        <end position="199"/>
    </location>
</feature>
<dbReference type="SUPFAM" id="SSF50249">
    <property type="entry name" value="Nucleic acid-binding proteins"/>
    <property type="match status" value="1"/>
</dbReference>